<accession>A0A099ZRU5</accession>
<dbReference type="InterPro" id="IPR054765">
    <property type="entry name" value="SLBB_dom"/>
</dbReference>
<evidence type="ECO:0000256" key="5">
    <source>
        <dbReference type="ARBA" id="ARBA00022402"/>
    </source>
</evidence>
<dbReference type="GO" id="GO:0010181">
    <property type="term" value="F:FMN binding"/>
    <property type="evidence" value="ECO:0007669"/>
    <property type="project" value="InterPro"/>
</dbReference>
<evidence type="ECO:0000256" key="16">
    <source>
        <dbReference type="ARBA" id="ARBA00048769"/>
    </source>
</evidence>
<dbReference type="NCBIfam" id="NF010120">
    <property type="entry name" value="PRK13596.1"/>
    <property type="match status" value="1"/>
</dbReference>
<dbReference type="Pfam" id="PF22461">
    <property type="entry name" value="SLBB_2"/>
    <property type="match status" value="1"/>
</dbReference>
<dbReference type="FunFam" id="3.10.20.600:FF:000001">
    <property type="entry name" value="NADH dehydrogenase [ubiquinone] flavoprotein 1, mitochondrial"/>
    <property type="match status" value="1"/>
</dbReference>
<comment type="catalytic activity">
    <reaction evidence="16">
        <text>a ubiquinone + NADH + 5 H(+)(in) = a ubiquinol + NAD(+) + 4 H(+)(out)</text>
        <dbReference type="Rhea" id="RHEA:29091"/>
        <dbReference type="Rhea" id="RHEA-COMP:9565"/>
        <dbReference type="Rhea" id="RHEA-COMP:9566"/>
        <dbReference type="ChEBI" id="CHEBI:15378"/>
        <dbReference type="ChEBI" id="CHEBI:16389"/>
        <dbReference type="ChEBI" id="CHEBI:17976"/>
        <dbReference type="ChEBI" id="CHEBI:57540"/>
        <dbReference type="ChEBI" id="CHEBI:57945"/>
        <dbReference type="EC" id="7.1.1.2"/>
    </reaction>
    <physiologicalReaction direction="left-to-right" evidence="16">
        <dbReference type="Rhea" id="RHEA:29092"/>
    </physiologicalReaction>
</comment>
<comment type="similarity">
    <text evidence="3">Belongs to the complex I 51 kDa subunit family.</text>
</comment>
<dbReference type="GO" id="GO:0051539">
    <property type="term" value="F:4 iron, 4 sulfur cluster binding"/>
    <property type="evidence" value="ECO:0007669"/>
    <property type="project" value="UniProtKB-KW"/>
</dbReference>
<dbReference type="GO" id="GO:0008137">
    <property type="term" value="F:NADH dehydrogenase (ubiquinone) activity"/>
    <property type="evidence" value="ECO:0007669"/>
    <property type="project" value="UniProtKB-EC"/>
</dbReference>
<evidence type="ECO:0000256" key="13">
    <source>
        <dbReference type="ARBA" id="ARBA00030807"/>
    </source>
</evidence>
<dbReference type="PROSITE" id="PS00645">
    <property type="entry name" value="COMPLEX1_51K_2"/>
    <property type="match status" value="1"/>
</dbReference>
<dbReference type="SUPFAM" id="SSF140490">
    <property type="entry name" value="Nqo1C-terminal domain-like"/>
    <property type="match status" value="1"/>
</dbReference>
<evidence type="ECO:0000256" key="1">
    <source>
        <dbReference type="ARBA" id="ARBA00001917"/>
    </source>
</evidence>
<sequence>PHKLLEGCLVAGRAMGARAAYIYIRGEFYNEASNLPGSGGGPCGSGYASDVFVVRGAICGICGEETALIESIEGKQGKPRLKPPFPADVGVFGCPTTVANVETVAVSPTICRRGGAWFASFGRERNSGTKLFNISGHVNNPCTVEEEMSVPLKELIEKHAGGVRGGWDNLLAVIPGGSSTPLLPKSVCETVLMDFDSLVQAQSGLGTAAVIVMDKSTDIIKAIARLIEFYKHESCGQCTPCREGVDWMNKVMARFVQGNAQVAEIDALWEISKQIEGHTICALGDGAAWPVQGLIRHFRPELEERMRRYEE</sequence>
<dbReference type="PANTHER" id="PTHR11780:SF10">
    <property type="entry name" value="NADH DEHYDROGENASE [UBIQUINONE] FLAVOPROTEIN 1, MITOCHONDRIAL"/>
    <property type="match status" value="1"/>
</dbReference>
<evidence type="ECO:0000256" key="14">
    <source>
        <dbReference type="ARBA" id="ARBA00030999"/>
    </source>
</evidence>
<keyword evidence="9" id="KW-0479">Metal-binding</keyword>
<reference evidence="18 19" key="1">
    <citation type="submission" date="2014-06" db="EMBL/GenBank/DDBJ databases">
        <title>Genome evolution of avian class.</title>
        <authorList>
            <person name="Zhang G."/>
            <person name="Li C."/>
        </authorList>
    </citation>
    <scope>NUCLEOTIDE SEQUENCE [LARGE SCALE GENOMIC DNA]</scope>
    <source>
        <strain evidence="18">BGI_N309</strain>
    </source>
</reference>
<proteinExistence type="inferred from homology"/>
<evidence type="ECO:0000256" key="6">
    <source>
        <dbReference type="ARBA" id="ARBA00022485"/>
    </source>
</evidence>
<comment type="cofactor">
    <cofactor evidence="2">
        <name>[4Fe-4S] cluster</name>
        <dbReference type="ChEBI" id="CHEBI:49883"/>
    </cofactor>
</comment>
<dbReference type="SUPFAM" id="SSF142019">
    <property type="entry name" value="Nqo1 FMN-binding domain-like"/>
    <property type="match status" value="1"/>
</dbReference>
<comment type="subunit">
    <text evidence="15">Core subunit of respiratory chain NADH dehydrogenase (Complex I) which is composed of 45 different subunits. This is a component of the flavoprotein-sulfur (FP) fragment of the enzyme. Interacts with RAB5IF.</text>
</comment>
<dbReference type="SUPFAM" id="SSF142984">
    <property type="entry name" value="Nqo1 middle domain-like"/>
    <property type="match status" value="1"/>
</dbReference>
<keyword evidence="11" id="KW-0411">Iron-sulfur</keyword>
<dbReference type="InterPro" id="IPR037207">
    <property type="entry name" value="Nuop51_4Fe4S-bd_sf"/>
</dbReference>
<dbReference type="AlphaFoldDB" id="A0A099ZRU5"/>
<dbReference type="Gene3D" id="1.20.1440.230">
    <property type="entry name" value="NADH-ubiquinone oxidoreductase 51kDa subunit, iron-sulphur binding domain"/>
    <property type="match status" value="1"/>
</dbReference>
<evidence type="ECO:0000256" key="9">
    <source>
        <dbReference type="ARBA" id="ARBA00022723"/>
    </source>
</evidence>
<dbReference type="STRING" id="94827.A0A099ZRU5"/>
<evidence type="ECO:0000256" key="2">
    <source>
        <dbReference type="ARBA" id="ARBA00001966"/>
    </source>
</evidence>
<evidence type="ECO:0000259" key="17">
    <source>
        <dbReference type="SMART" id="SM00928"/>
    </source>
</evidence>
<keyword evidence="7" id="KW-0285">Flavoprotein</keyword>
<evidence type="ECO:0000313" key="19">
    <source>
        <dbReference type="Proteomes" id="UP000053641"/>
    </source>
</evidence>
<keyword evidence="19" id="KW-1185">Reference proteome</keyword>
<comment type="cofactor">
    <cofactor evidence="1">
        <name>FMN</name>
        <dbReference type="ChEBI" id="CHEBI:58210"/>
    </cofactor>
</comment>
<organism evidence="18 19">
    <name type="scientific">Tinamus guttatus</name>
    <name type="common">White-throated tinamou</name>
    <dbReference type="NCBI Taxonomy" id="94827"/>
    <lineage>
        <taxon>Eukaryota</taxon>
        <taxon>Metazoa</taxon>
        <taxon>Chordata</taxon>
        <taxon>Craniata</taxon>
        <taxon>Vertebrata</taxon>
        <taxon>Euteleostomi</taxon>
        <taxon>Archelosauria</taxon>
        <taxon>Archosauria</taxon>
        <taxon>Dinosauria</taxon>
        <taxon>Saurischia</taxon>
        <taxon>Theropoda</taxon>
        <taxon>Coelurosauria</taxon>
        <taxon>Aves</taxon>
        <taxon>Palaeognathae</taxon>
        <taxon>Tinamiformes</taxon>
        <taxon>Tinamidae</taxon>
        <taxon>Tinamus</taxon>
    </lineage>
</organism>
<keyword evidence="12" id="KW-0830">Ubiquinone</keyword>
<dbReference type="InterPro" id="IPR037225">
    <property type="entry name" value="Nuo51_FMN-bd_sf"/>
</dbReference>
<dbReference type="FunFam" id="1.20.1440.230:FF:000001">
    <property type="entry name" value="Mitochondrial NADH dehydrogenase flavoprotein 1"/>
    <property type="match status" value="1"/>
</dbReference>
<feature type="domain" description="NADH-ubiquinone oxidoreductase 51kDa subunit iron-sulphur binding" evidence="17">
    <location>
        <begin position="220"/>
        <end position="265"/>
    </location>
</feature>
<keyword evidence="6" id="KW-0004">4Fe-4S</keyword>
<evidence type="ECO:0000256" key="4">
    <source>
        <dbReference type="ARBA" id="ARBA00012944"/>
    </source>
</evidence>
<protein>
    <recommendedName>
        <fullName evidence="5">NADH dehydrogenase [ubiquinone] flavoprotein 1, mitochondrial</fullName>
        <ecNumber evidence="4">7.1.1.2</ecNumber>
    </recommendedName>
    <alternativeName>
        <fullName evidence="13">Complex I-51kD</fullName>
    </alternativeName>
    <alternativeName>
        <fullName evidence="14">NADH-ubiquinone oxidoreductase 51 kDa subunit</fullName>
    </alternativeName>
</protein>
<dbReference type="GO" id="GO:0006120">
    <property type="term" value="P:mitochondrial electron transport, NADH to ubiquinone"/>
    <property type="evidence" value="ECO:0007669"/>
    <property type="project" value="UniProtKB-ARBA"/>
</dbReference>
<evidence type="ECO:0000256" key="15">
    <source>
        <dbReference type="ARBA" id="ARBA00046881"/>
    </source>
</evidence>
<evidence type="ECO:0000256" key="10">
    <source>
        <dbReference type="ARBA" id="ARBA00023004"/>
    </source>
</evidence>
<dbReference type="SMART" id="SM00928">
    <property type="entry name" value="NADH_4Fe-4S"/>
    <property type="match status" value="1"/>
</dbReference>
<dbReference type="Gene3D" id="3.10.20.600">
    <property type="match status" value="1"/>
</dbReference>
<evidence type="ECO:0000256" key="3">
    <source>
        <dbReference type="ARBA" id="ARBA00007523"/>
    </source>
</evidence>
<evidence type="ECO:0000256" key="11">
    <source>
        <dbReference type="ARBA" id="ARBA00023014"/>
    </source>
</evidence>
<name>A0A099ZRU5_TINGU</name>
<dbReference type="PANTHER" id="PTHR11780">
    <property type="entry name" value="NADH-UBIQUINONE OXIDOREDUCTASE FLAVOPROTEIN 1 NDUFV1"/>
    <property type="match status" value="1"/>
</dbReference>
<dbReference type="InterPro" id="IPR050837">
    <property type="entry name" value="ComplexI_51kDa_subunit"/>
</dbReference>
<dbReference type="Proteomes" id="UP000053641">
    <property type="component" value="Unassembled WGS sequence"/>
</dbReference>
<dbReference type="InterPro" id="IPR001949">
    <property type="entry name" value="NADH-UbQ_OxRdtase_51kDa_CS"/>
</dbReference>
<dbReference type="Pfam" id="PF10589">
    <property type="entry name" value="NADH_4Fe-4S"/>
    <property type="match status" value="1"/>
</dbReference>
<evidence type="ECO:0000256" key="7">
    <source>
        <dbReference type="ARBA" id="ARBA00022630"/>
    </source>
</evidence>
<dbReference type="GO" id="GO:0045271">
    <property type="term" value="C:respiratory chain complex I"/>
    <property type="evidence" value="ECO:0007669"/>
    <property type="project" value="UniProtKB-ARBA"/>
</dbReference>
<evidence type="ECO:0000256" key="8">
    <source>
        <dbReference type="ARBA" id="ARBA00022643"/>
    </source>
</evidence>
<gene>
    <name evidence="18" type="ORF">N309_15458</name>
</gene>
<keyword evidence="10" id="KW-0408">Iron</keyword>
<dbReference type="EC" id="7.1.1.2" evidence="4"/>
<dbReference type="Gene3D" id="3.40.50.11540">
    <property type="entry name" value="NADH-ubiquinone oxidoreductase 51kDa subunit"/>
    <property type="match status" value="1"/>
</dbReference>
<evidence type="ECO:0000256" key="12">
    <source>
        <dbReference type="ARBA" id="ARBA00023075"/>
    </source>
</evidence>
<dbReference type="GO" id="GO:0005743">
    <property type="term" value="C:mitochondrial inner membrane"/>
    <property type="evidence" value="ECO:0007669"/>
    <property type="project" value="UniProtKB-ARBA"/>
</dbReference>
<feature type="non-terminal residue" evidence="18">
    <location>
        <position position="1"/>
    </location>
</feature>
<dbReference type="EMBL" id="KL896844">
    <property type="protein sequence ID" value="KGL83893.1"/>
    <property type="molecule type" value="Genomic_DNA"/>
</dbReference>
<dbReference type="InterPro" id="IPR019575">
    <property type="entry name" value="Nuop51_4Fe4S-bd"/>
</dbReference>
<dbReference type="InterPro" id="IPR011538">
    <property type="entry name" value="Nuo51_FMN-bd"/>
</dbReference>
<dbReference type="Pfam" id="PF01512">
    <property type="entry name" value="Complex1_51K"/>
    <property type="match status" value="1"/>
</dbReference>
<feature type="non-terminal residue" evidence="18">
    <location>
        <position position="311"/>
    </location>
</feature>
<keyword evidence="8" id="KW-0288">FMN</keyword>
<dbReference type="GO" id="GO:0046872">
    <property type="term" value="F:metal ion binding"/>
    <property type="evidence" value="ECO:0007669"/>
    <property type="project" value="UniProtKB-KW"/>
</dbReference>
<evidence type="ECO:0000313" key="18">
    <source>
        <dbReference type="EMBL" id="KGL83893.1"/>
    </source>
</evidence>